<dbReference type="RefSeq" id="WP_121249741.1">
    <property type="nucleotide sequence ID" value="NZ_RBIL01000001.1"/>
</dbReference>
<feature type="transmembrane region" description="Helical" evidence="1">
    <location>
        <begin position="73"/>
        <end position="94"/>
    </location>
</feature>
<reference evidence="2 3" key="1">
    <citation type="submission" date="2018-10" db="EMBL/GenBank/DDBJ databases">
        <title>Genomic Encyclopedia of Archaeal and Bacterial Type Strains, Phase II (KMG-II): from individual species to whole genera.</title>
        <authorList>
            <person name="Goeker M."/>
        </authorList>
    </citation>
    <scope>NUCLEOTIDE SEQUENCE [LARGE SCALE GENOMIC DNA]</scope>
    <source>
        <strain evidence="2 3">DSM 14954</strain>
    </source>
</reference>
<keyword evidence="3" id="KW-1185">Reference proteome</keyword>
<comment type="caution">
    <text evidence="2">The sequence shown here is derived from an EMBL/GenBank/DDBJ whole genome shotgun (WGS) entry which is preliminary data.</text>
</comment>
<protein>
    <submittedName>
        <fullName evidence="2">Uncharacterized protein</fullName>
    </submittedName>
</protein>
<evidence type="ECO:0000313" key="3">
    <source>
        <dbReference type="Proteomes" id="UP000278962"/>
    </source>
</evidence>
<keyword evidence="1" id="KW-0472">Membrane</keyword>
<sequence>MFRRKATAPDGSRWKLGRRWFPRRTLDGGFDTPDLPFPDLGDADDLFGAILLVVFGVIAAVFLALLLFNVVVLAIEITIVVLGLIVGLFSRVVLRKPWTVFAKSGPHEVERHVVGWRGSRRLIDELAGDVESGRLQRTLEHR</sequence>
<dbReference type="Proteomes" id="UP000278962">
    <property type="component" value="Unassembled WGS sequence"/>
</dbReference>
<feature type="transmembrane region" description="Helical" evidence="1">
    <location>
        <begin position="46"/>
        <end position="67"/>
    </location>
</feature>
<name>A0A660LA68_9ACTN</name>
<evidence type="ECO:0000256" key="1">
    <source>
        <dbReference type="SAM" id="Phobius"/>
    </source>
</evidence>
<keyword evidence="1" id="KW-0812">Transmembrane</keyword>
<gene>
    <name evidence="2" type="ORF">C8N24_1836</name>
</gene>
<organism evidence="2 3">
    <name type="scientific">Solirubrobacter pauli</name>
    <dbReference type="NCBI Taxonomy" id="166793"/>
    <lineage>
        <taxon>Bacteria</taxon>
        <taxon>Bacillati</taxon>
        <taxon>Actinomycetota</taxon>
        <taxon>Thermoleophilia</taxon>
        <taxon>Solirubrobacterales</taxon>
        <taxon>Solirubrobacteraceae</taxon>
        <taxon>Solirubrobacter</taxon>
    </lineage>
</organism>
<dbReference type="AlphaFoldDB" id="A0A660LA68"/>
<accession>A0A660LA68</accession>
<evidence type="ECO:0000313" key="2">
    <source>
        <dbReference type="EMBL" id="RKQ91997.1"/>
    </source>
</evidence>
<proteinExistence type="predicted"/>
<keyword evidence="1" id="KW-1133">Transmembrane helix</keyword>
<dbReference type="EMBL" id="RBIL01000001">
    <property type="protein sequence ID" value="RKQ91997.1"/>
    <property type="molecule type" value="Genomic_DNA"/>
</dbReference>
<dbReference type="OrthoDB" id="3405857at2"/>